<dbReference type="InterPro" id="IPR023214">
    <property type="entry name" value="HAD_sf"/>
</dbReference>
<protein>
    <submittedName>
        <fullName evidence="3">Uncharacterized protein</fullName>
    </submittedName>
</protein>
<feature type="compositionally biased region" description="Basic and acidic residues" evidence="1">
    <location>
        <begin position="1372"/>
        <end position="1398"/>
    </location>
</feature>
<feature type="compositionally biased region" description="Basic residues" evidence="1">
    <location>
        <begin position="587"/>
        <end position="601"/>
    </location>
</feature>
<evidence type="ECO:0000313" key="4">
    <source>
        <dbReference type="Proteomes" id="UP000646827"/>
    </source>
</evidence>
<accession>A0A8H7RZ18</accession>
<sequence length="2361" mass="256423">KNNVAQTTTQVQAVAVQAVATGSATAVSVHEQLSGITKATHTQIETALDNCQVDVEIVVEEKAEKKSQENIKDIEIESKEEQDNSKKIVTGAIVSVGGVEYAKLAIQSWFNKLMLDVSECAAVGGTEEEVEAIVSDATESIEDTIDDIADEIKVSSSVAASVDKINATLEWAKGMVIQGSHQVEAIGVQAIASGHASIGSIREQMAPLIHANTTQIETALSSCDVAITINVDHIEKIGRTEHAVTYSTGEPIYKKIDEKTVTKVKKPVHKKPTLSTGEAAEIIAGSVISVGAVGYLKSTITAWCDKLTNVVAKRAEQGGDNASSDIEAIIAKANAEIDVEFSTVITKSAKTDNESAIKLKETIESTRTTLTQLTTHVQTVAIEAIATGNLDSVVIQDKLTGIVKSATIEVGTVLDKCDSKIDLKVEKKKASDVKQAIEAAGQVTVGAVDYAKVTISSWYNKLIDDISLCTTNEEVEATIAKSNAIVEDDLKVIIEKTKNSDASTSISDQIVSTTEWAKNVVLEGSNQIKIIGVEIVAGSTSAKDSIAELIESTEKQIDIAYSKCDSSLIIEVDHTKVSPEHVHKVVKHDSKKSKIKKHQQKPIKNAKDTCKKTEKKDDHHHTAKVGAGVVAGAVVTVGVVVGAGVVAGAVVTVGVVGYVKSTISSWFDKLNKDVADRVEKGGDNVNADIEVIVSKAKTGIDTEFASVVTKTDEAKDKVSADKIKETIEWAKNNVAQTTTQVQAVAVQAVATGSATAVSVHEQLSSVTKATHTQIETALDNCQVDVEIEVEEKTEKIVSETKKSEETEEKITEEADKIVKHDDKKTEKKDDDHHHAAKVGAGVVAGAVVTVGVVGYVKSTISSWFDKLNKDVADRVEKGGDNVNADIEVIVSKAKTEIDTKFASVVTKTDEAKDKVSADKIKETIEWAKNNVAQTTTQVQAVAVQAVATGSATAVSVHEQLSGITKATHTQIETALDNCQVDVEIEVEEKTEKIVSETKKSEETEEKITEQADKIVKHDDKKTEKKDDHHHHAAKVGAGVVAGAVVTVGVVGYVKSAVHSWFNKLTKDIAECAEKGGDNVNEDIEVIIAEATENINSEFSHIVHKTDGSPNKESAEKLKATLEWANSMVSHSTVQVHAVAVQAIAAGRASAADIHEELIAVAESTTTQIDTALGSCKTDLVIEVAKKNEKQKSSVQKRKKSVDVTVGVVDYVKITINTWYRKLANDISSCNTNDEVESTIIKANASIEADLQAVTEKTKKSDASTSVSEQIVSTTEWAKDVALEGSNQLKIIGVQIVSGSTSAKDNIAELIESTEKQIDVAYDKCDSSLTIEVEHTKVSPEHVTKIVKHDAKKAKAKKDQKKAEKQKKHARKPKDSDQKKECNKPRFKVDTDNKSENKHVEKVTEGSIDILAIIHAWYTQLTLDVSTYAKKGRSSQEIEKLVADRKTEITEKLQVVEVTVTETVSDKTKLEGFKSIIQWAQDMVIQGAYQVQAIGVQSAATSSSGIEQMTIATTAIEEQISIAVQPYTEIVSMYTENIKKAKKNEEKAPKHDYKKKDNKTLEHVIEGSLAIGAAAGAVAAIGAAKKKSSEKKTTTKKETSVQTISPADQVEIAKKTAKDTQDWFYKLIVVRFTHLLESSADRLYVNSETEHIIGKAEIEVSDKIGELQHGTSSVHLEEFFGHLRTTFSDQLATIKTTILEGPWQNASEQESALYSIATRLNEQIAVHVAAVEAVVAEEEQIVVGENDVVTEIKEERTTIIESDKKTAVVAKKQPIQFVEVAKIETIKTDVNGWFIRLIERIKACRKQNEGDVSLQVTTIITEAQGELTTLIKSAKSRVSTETDVEYNVSATLETIYTTAILQANISKNIAMHGVNVDSQLNNVVIVANKQVDKLLQVHIVNEKTGESSYGAAILDKKETKGEIQARVQKEVTLAIQDTKTKLSGWLDLLIKNIHTSIQREGCDVPTEIQHLLEEANQQVDDIIKTVKAQIVSSGDEQILLRTDATAAGHVAYARNQALYIIDQIKITLYSQTASLKQVVARIDSNDIATVDERVFNRIALIKDRLNHSLDQAASVTIAAAFEGKTVSWVETTEMPVSFAGVRAIAFDLVGTITDFHSSFATAWSAVIKNKKAEALHKINGLEFSNKWYALFLERKGTNGKQQDQVLLRIILIELLASYQIKEDAFTAAQLDKLVLVWRRSSLFKEVTAGIKRVKHLNHGTVTVSFSQAFQTRTMIDLARHGCLCWHAQFGADMVSAESPEAFVNNVSDLLALENTKELAIVSADPNVLRAAKSSGAHTVLIHRSEHTSTEEFDFEVDGIDMLAESFEAMIDQKEAQKQESSTTVGGRTWFQRVVDTASSALY</sequence>
<feature type="region of interest" description="Disordered" evidence="1">
    <location>
        <begin position="1341"/>
        <end position="1398"/>
    </location>
</feature>
<keyword evidence="4" id="KW-1185">Reference proteome</keyword>
<keyword evidence="2" id="KW-0472">Membrane</keyword>
<dbReference type="OrthoDB" id="2363873at2759"/>
<dbReference type="Proteomes" id="UP000646827">
    <property type="component" value="Unassembled WGS sequence"/>
</dbReference>
<feature type="non-terminal residue" evidence="3">
    <location>
        <position position="1"/>
    </location>
</feature>
<feature type="compositionally biased region" description="Basic and acidic residues" evidence="1">
    <location>
        <begin position="798"/>
        <end position="833"/>
    </location>
</feature>
<organism evidence="3 4">
    <name type="scientific">Circinella minor</name>
    <dbReference type="NCBI Taxonomy" id="1195481"/>
    <lineage>
        <taxon>Eukaryota</taxon>
        <taxon>Fungi</taxon>
        <taxon>Fungi incertae sedis</taxon>
        <taxon>Mucoromycota</taxon>
        <taxon>Mucoromycotina</taxon>
        <taxon>Mucoromycetes</taxon>
        <taxon>Mucorales</taxon>
        <taxon>Lichtheimiaceae</taxon>
        <taxon>Circinella</taxon>
    </lineage>
</organism>
<evidence type="ECO:0000256" key="2">
    <source>
        <dbReference type="SAM" id="Phobius"/>
    </source>
</evidence>
<dbReference type="InterPro" id="IPR036412">
    <property type="entry name" value="HAD-like_sf"/>
</dbReference>
<dbReference type="Gene3D" id="3.40.50.1000">
    <property type="entry name" value="HAD superfamily/HAD-like"/>
    <property type="match status" value="1"/>
</dbReference>
<feature type="transmembrane region" description="Helical" evidence="2">
    <location>
        <begin position="629"/>
        <end position="659"/>
    </location>
</feature>
<evidence type="ECO:0000313" key="3">
    <source>
        <dbReference type="EMBL" id="KAG2220499.1"/>
    </source>
</evidence>
<proteinExistence type="predicted"/>
<evidence type="ECO:0000256" key="1">
    <source>
        <dbReference type="SAM" id="MobiDB-lite"/>
    </source>
</evidence>
<dbReference type="PANTHER" id="PTHR36812">
    <property type="entry name" value="NEUROFILAMENT TRIPLET M PROTEIN-LIKE PROTEIN"/>
    <property type="match status" value="1"/>
</dbReference>
<reference evidence="3 4" key="1">
    <citation type="submission" date="2020-12" db="EMBL/GenBank/DDBJ databases">
        <title>Metabolic potential, ecology and presence of endohyphal bacteria is reflected in genomic diversity of Mucoromycotina.</title>
        <authorList>
            <person name="Muszewska A."/>
            <person name="Okrasinska A."/>
            <person name="Steczkiewicz K."/>
            <person name="Drgas O."/>
            <person name="Orlowska M."/>
            <person name="Perlinska-Lenart U."/>
            <person name="Aleksandrzak-Piekarczyk T."/>
            <person name="Szatraj K."/>
            <person name="Zielenkiewicz U."/>
            <person name="Pilsyk S."/>
            <person name="Malc E."/>
            <person name="Mieczkowski P."/>
            <person name="Kruszewska J.S."/>
            <person name="Biernat P."/>
            <person name="Pawlowska J."/>
        </authorList>
    </citation>
    <scope>NUCLEOTIDE SEQUENCE [LARGE SCALE GENOMIC DNA]</scope>
    <source>
        <strain evidence="3 4">CBS 142.35</strain>
    </source>
</reference>
<dbReference type="Gene3D" id="1.10.150.750">
    <property type="match status" value="1"/>
</dbReference>
<feature type="compositionally biased region" description="Basic and acidic residues" evidence="1">
    <location>
        <begin position="605"/>
        <end position="620"/>
    </location>
</feature>
<comment type="caution">
    <text evidence="3">The sequence shown here is derived from an EMBL/GenBank/DDBJ whole genome shotgun (WGS) entry which is preliminary data.</text>
</comment>
<dbReference type="EMBL" id="JAEPRB010000138">
    <property type="protein sequence ID" value="KAG2220499.1"/>
    <property type="molecule type" value="Genomic_DNA"/>
</dbReference>
<feature type="compositionally biased region" description="Basic residues" evidence="1">
    <location>
        <begin position="1349"/>
        <end position="1371"/>
    </location>
</feature>
<keyword evidence="2" id="KW-1133">Transmembrane helix</keyword>
<keyword evidence="2" id="KW-0812">Transmembrane</keyword>
<dbReference type="SUPFAM" id="SSF56784">
    <property type="entry name" value="HAD-like"/>
    <property type="match status" value="1"/>
</dbReference>
<gene>
    <name evidence="3" type="ORF">INT45_000910</name>
</gene>
<feature type="transmembrane region" description="Helical" evidence="2">
    <location>
        <begin position="835"/>
        <end position="856"/>
    </location>
</feature>
<name>A0A8H7RZ18_9FUNG</name>
<feature type="region of interest" description="Disordered" evidence="1">
    <location>
        <begin position="587"/>
        <end position="621"/>
    </location>
</feature>
<dbReference type="PANTHER" id="PTHR36812:SF9">
    <property type="entry name" value="MYB-LIKE PROTEIN X ISOFORM X1"/>
    <property type="match status" value="1"/>
</dbReference>
<feature type="region of interest" description="Disordered" evidence="1">
    <location>
        <begin position="798"/>
        <end position="834"/>
    </location>
</feature>